<keyword evidence="1" id="KW-0732">Signal</keyword>
<evidence type="ECO:0000313" key="2">
    <source>
        <dbReference type="EMBL" id="MFD2256593.1"/>
    </source>
</evidence>
<sequence>MKKNLSSGAATAFSIAAIMIIPDLNAAITLNGDHTVSPSGGEAGNLTISGDLSIVKGIDLGIAVDSSVAGVLQNYFGVGSKIFATDISDAAGSFGWRDGASSAVRYKMKLGASNSLSLFHPTTFETAILLDPSAGRLDFNGAFSGIYANGQSILTLGNGSVGFGNAPLRLASNVSSSSSGSGAFTVSGGIGVGMDSYFNGIRIGRGSGSDASNTIIGNNSFSSNSTGKHNTGIGIGTLRDNVSGSGNTATGAYTLQQTNTGSFNTGYGQSVLQHNTAGAKNTGIGWKSLISNITGNENVALGVSSLSLNQEGNSNTAVGAGSLEYLKGDGNLAIGQNAGRYQADGIKGFWRGSNMVFIGSGTRSKMNWESNAIVIGTGAISDGSNTTVIGNDQTISTRLRGESTTDSLKVIGETVLSGGAVISGQVTLAQPQGDISMGIYE</sequence>
<dbReference type="EMBL" id="JBHUIT010000009">
    <property type="protein sequence ID" value="MFD2256593.1"/>
    <property type="molecule type" value="Genomic_DNA"/>
</dbReference>
<dbReference type="Proteomes" id="UP001597375">
    <property type="component" value="Unassembled WGS sequence"/>
</dbReference>
<organism evidence="2 3">
    <name type="scientific">Luteolibacter algae</name>
    <dbReference type="NCBI Taxonomy" id="454151"/>
    <lineage>
        <taxon>Bacteria</taxon>
        <taxon>Pseudomonadati</taxon>
        <taxon>Verrucomicrobiota</taxon>
        <taxon>Verrucomicrobiia</taxon>
        <taxon>Verrucomicrobiales</taxon>
        <taxon>Verrucomicrobiaceae</taxon>
        <taxon>Luteolibacter</taxon>
    </lineage>
</organism>
<dbReference type="RefSeq" id="WP_386819884.1">
    <property type="nucleotide sequence ID" value="NZ_JBHUIT010000009.1"/>
</dbReference>
<comment type="caution">
    <text evidence="2">The sequence shown here is derived from an EMBL/GenBank/DDBJ whole genome shotgun (WGS) entry which is preliminary data.</text>
</comment>
<proteinExistence type="predicted"/>
<keyword evidence="3" id="KW-1185">Reference proteome</keyword>
<feature type="signal peptide" evidence="1">
    <location>
        <begin position="1"/>
        <end position="26"/>
    </location>
</feature>
<reference evidence="3" key="1">
    <citation type="journal article" date="2019" name="Int. J. Syst. Evol. Microbiol.">
        <title>The Global Catalogue of Microorganisms (GCM) 10K type strain sequencing project: providing services to taxonomists for standard genome sequencing and annotation.</title>
        <authorList>
            <consortium name="The Broad Institute Genomics Platform"/>
            <consortium name="The Broad Institute Genome Sequencing Center for Infectious Disease"/>
            <person name="Wu L."/>
            <person name="Ma J."/>
        </authorList>
    </citation>
    <scope>NUCLEOTIDE SEQUENCE [LARGE SCALE GENOMIC DNA]</scope>
    <source>
        <strain evidence="3">CGMCC 4.7106</strain>
    </source>
</reference>
<name>A0ABW5D871_9BACT</name>
<protein>
    <submittedName>
        <fullName evidence="2">Uncharacterized protein</fullName>
    </submittedName>
</protein>
<evidence type="ECO:0000256" key="1">
    <source>
        <dbReference type="SAM" id="SignalP"/>
    </source>
</evidence>
<dbReference type="InterPro" id="IPR011049">
    <property type="entry name" value="Serralysin-like_metalloprot_C"/>
</dbReference>
<dbReference type="Gene3D" id="2.150.10.10">
    <property type="entry name" value="Serralysin-like metalloprotease, C-terminal"/>
    <property type="match status" value="1"/>
</dbReference>
<evidence type="ECO:0000313" key="3">
    <source>
        <dbReference type="Proteomes" id="UP001597375"/>
    </source>
</evidence>
<gene>
    <name evidence="2" type="ORF">ACFSSA_07895</name>
</gene>
<accession>A0ABW5D871</accession>
<feature type="chain" id="PRO_5046991360" evidence="1">
    <location>
        <begin position="27"/>
        <end position="441"/>
    </location>
</feature>